<dbReference type="InterPro" id="IPR011051">
    <property type="entry name" value="RmlC_Cupin_sf"/>
</dbReference>
<dbReference type="GO" id="GO:0019310">
    <property type="term" value="P:inositol catabolic process"/>
    <property type="evidence" value="ECO:0007669"/>
    <property type="project" value="InterPro"/>
</dbReference>
<dbReference type="PIRSF" id="PIRSF036628">
    <property type="entry name" value="IolB"/>
    <property type="match status" value="1"/>
</dbReference>
<dbReference type="NCBIfam" id="TIGR04378">
    <property type="entry name" value="myo_inos_iolB"/>
    <property type="match status" value="1"/>
</dbReference>
<dbReference type="SUPFAM" id="SSF51182">
    <property type="entry name" value="RmlC-like cupins"/>
    <property type="match status" value="1"/>
</dbReference>
<dbReference type="InterPro" id="IPR024203">
    <property type="entry name" value="Deoxy-glucuronate_isom_IolB"/>
</dbReference>
<dbReference type="PANTHER" id="PTHR39193:SF1">
    <property type="entry name" value="5-DEOXY-GLUCURONATE ISOMERASE"/>
    <property type="match status" value="1"/>
</dbReference>
<dbReference type="PANTHER" id="PTHR39193">
    <property type="entry name" value="5-DEOXY-GLUCURONATE ISOMERASE"/>
    <property type="match status" value="1"/>
</dbReference>
<dbReference type="InterPro" id="IPR014710">
    <property type="entry name" value="RmlC-like_jellyroll"/>
</dbReference>
<dbReference type="GO" id="GO:0102482">
    <property type="term" value="F:5-deoxy-D-glucuronate isomerase activity"/>
    <property type="evidence" value="ECO:0007669"/>
    <property type="project" value="UniProtKB-EC"/>
</dbReference>
<accession>A0A6G7J2K3</accession>
<dbReference type="EC" id="5.3.1.30" evidence="2"/>
<keyword evidence="1 2" id="KW-0413">Isomerase</keyword>
<dbReference type="AlphaFoldDB" id="A0A6G7J2K3"/>
<dbReference type="Proteomes" id="UP000502928">
    <property type="component" value="Chromosome"/>
</dbReference>
<evidence type="ECO:0000313" key="2">
    <source>
        <dbReference type="EMBL" id="QII45103.1"/>
    </source>
</evidence>
<dbReference type="InterPro" id="IPR021120">
    <property type="entry name" value="KduI/IolB_isomerase"/>
</dbReference>
<dbReference type="Gene3D" id="2.60.120.10">
    <property type="entry name" value="Jelly Rolls"/>
    <property type="match status" value="2"/>
</dbReference>
<dbReference type="GO" id="GO:0008880">
    <property type="term" value="F:glucuronate isomerase activity"/>
    <property type="evidence" value="ECO:0007669"/>
    <property type="project" value="InterPro"/>
</dbReference>
<dbReference type="Pfam" id="PF04962">
    <property type="entry name" value="KduI"/>
    <property type="match status" value="1"/>
</dbReference>
<evidence type="ECO:0000256" key="1">
    <source>
        <dbReference type="ARBA" id="ARBA00023235"/>
    </source>
</evidence>
<gene>
    <name evidence="2" type="primary">iolB</name>
    <name evidence="2" type="ORF">GVT53_10560</name>
</gene>
<proteinExistence type="predicted"/>
<organism evidence="2 3">
    <name type="scientific">Flagellimonas oceani</name>
    <dbReference type="NCBI Taxonomy" id="2698672"/>
    <lineage>
        <taxon>Bacteria</taxon>
        <taxon>Pseudomonadati</taxon>
        <taxon>Bacteroidota</taxon>
        <taxon>Flavobacteriia</taxon>
        <taxon>Flavobacteriales</taxon>
        <taxon>Flavobacteriaceae</taxon>
        <taxon>Flagellimonas</taxon>
    </lineage>
</organism>
<dbReference type="EMBL" id="CP049616">
    <property type="protein sequence ID" value="QII45103.1"/>
    <property type="molecule type" value="Genomic_DNA"/>
</dbReference>
<dbReference type="RefSeq" id="WP_166248596.1">
    <property type="nucleotide sequence ID" value="NZ_CP049616.1"/>
</dbReference>
<evidence type="ECO:0000313" key="3">
    <source>
        <dbReference type="Proteomes" id="UP000502928"/>
    </source>
</evidence>
<dbReference type="KEGG" id="mut:GVT53_10560"/>
<sequence>MSKKSHLLVRPGKSKGEYHKVTPETANWNYLSFGARLMSKDEKWTHRTGDNEMVIVLLAGNFKVDSDKGSWETVNGRKDVFSGVAHTLYLPKGSTFTLTATSEVLDIAYGWCLAEEDHPAKFVAPEEAPVVIFGGDNATRQFNDLVPPGFGCSKIVVREVYTPSGNWSSFPAHKHDERIVDSQGNVLEPIQEETYFYKFQKPEAYAIQQVYTLDRSLDEIVRPHHNDVVLIPKGFHPVVAEHGFHCYYLNFLAGTDQCLANTTDPNHEWIYGSWKTKDERLPLVTAKMNKQQPNNG</sequence>
<keyword evidence="3" id="KW-1185">Reference proteome</keyword>
<name>A0A6G7J2K3_9FLAO</name>
<reference evidence="2 3" key="1">
    <citation type="submission" date="2020-02" db="EMBL/GenBank/DDBJ databases">
        <title>Complete genome of Muricauda sp. 501str8.</title>
        <authorList>
            <person name="Dong B."/>
            <person name="Zhu S."/>
            <person name="Yang J."/>
            <person name="Chen J."/>
        </authorList>
    </citation>
    <scope>NUCLEOTIDE SEQUENCE [LARGE SCALE GENOMIC DNA]</scope>
    <source>
        <strain evidence="2 3">501str8</strain>
    </source>
</reference>
<protein>
    <submittedName>
        <fullName evidence="2">5-deoxy-glucuronate isomerase</fullName>
        <ecNumber evidence="2">5.3.1.30</ecNumber>
    </submittedName>
</protein>